<reference evidence="1 2" key="1">
    <citation type="submission" date="2014-04" db="EMBL/GenBank/DDBJ databases">
        <authorList>
            <consortium name="DOE Joint Genome Institute"/>
            <person name="Kuo A."/>
            <person name="Kohler A."/>
            <person name="Costa M.D."/>
            <person name="Nagy L.G."/>
            <person name="Floudas D."/>
            <person name="Copeland A."/>
            <person name="Barry K.W."/>
            <person name="Cichocki N."/>
            <person name="Veneault-Fourrey C."/>
            <person name="LaButti K."/>
            <person name="Lindquist E.A."/>
            <person name="Lipzen A."/>
            <person name="Lundell T."/>
            <person name="Morin E."/>
            <person name="Murat C."/>
            <person name="Sun H."/>
            <person name="Tunlid A."/>
            <person name="Henrissat B."/>
            <person name="Grigoriev I.V."/>
            <person name="Hibbett D.S."/>
            <person name="Martin F."/>
            <person name="Nordberg H.P."/>
            <person name="Cantor M.N."/>
            <person name="Hua S.X."/>
        </authorList>
    </citation>
    <scope>NUCLEOTIDE SEQUENCE [LARGE SCALE GENOMIC DNA]</scope>
    <source>
        <strain evidence="1 2">Marx 270</strain>
    </source>
</reference>
<reference evidence="2" key="2">
    <citation type="submission" date="2015-01" db="EMBL/GenBank/DDBJ databases">
        <title>Evolutionary Origins and Diversification of the Mycorrhizal Mutualists.</title>
        <authorList>
            <consortium name="DOE Joint Genome Institute"/>
            <consortium name="Mycorrhizal Genomics Consortium"/>
            <person name="Kohler A."/>
            <person name="Kuo A."/>
            <person name="Nagy L.G."/>
            <person name="Floudas D."/>
            <person name="Copeland A."/>
            <person name="Barry K.W."/>
            <person name="Cichocki N."/>
            <person name="Veneault-Fourrey C."/>
            <person name="LaButti K."/>
            <person name="Lindquist E.A."/>
            <person name="Lipzen A."/>
            <person name="Lundell T."/>
            <person name="Morin E."/>
            <person name="Murat C."/>
            <person name="Riley R."/>
            <person name="Ohm R."/>
            <person name="Sun H."/>
            <person name="Tunlid A."/>
            <person name="Henrissat B."/>
            <person name="Grigoriev I.V."/>
            <person name="Hibbett D.S."/>
            <person name="Martin F."/>
        </authorList>
    </citation>
    <scope>NUCLEOTIDE SEQUENCE [LARGE SCALE GENOMIC DNA]</scope>
    <source>
        <strain evidence="2">Marx 270</strain>
    </source>
</reference>
<protein>
    <submittedName>
        <fullName evidence="1">Uncharacterized protein</fullName>
    </submittedName>
</protein>
<accession>A0A0C3MVC1</accession>
<evidence type="ECO:0000313" key="1">
    <source>
        <dbReference type="EMBL" id="KIN92859.1"/>
    </source>
</evidence>
<dbReference type="InParanoid" id="A0A0C3MVC1"/>
<dbReference type="OrthoDB" id="2692990at2759"/>
<name>A0A0C3MVC1_PISTI</name>
<keyword evidence="2" id="KW-1185">Reference proteome</keyword>
<dbReference type="AlphaFoldDB" id="A0A0C3MVC1"/>
<dbReference type="EMBL" id="KN832331">
    <property type="protein sequence ID" value="KIN92859.1"/>
    <property type="molecule type" value="Genomic_DNA"/>
</dbReference>
<gene>
    <name evidence="1" type="ORF">M404DRAFT_36658</name>
</gene>
<organism evidence="1 2">
    <name type="scientific">Pisolithus tinctorius Marx 270</name>
    <dbReference type="NCBI Taxonomy" id="870435"/>
    <lineage>
        <taxon>Eukaryota</taxon>
        <taxon>Fungi</taxon>
        <taxon>Dikarya</taxon>
        <taxon>Basidiomycota</taxon>
        <taxon>Agaricomycotina</taxon>
        <taxon>Agaricomycetes</taxon>
        <taxon>Agaricomycetidae</taxon>
        <taxon>Boletales</taxon>
        <taxon>Sclerodermatineae</taxon>
        <taxon>Pisolithaceae</taxon>
        <taxon>Pisolithus</taxon>
    </lineage>
</organism>
<dbReference type="Proteomes" id="UP000054217">
    <property type="component" value="Unassembled WGS sequence"/>
</dbReference>
<sequence>MPICPTCQESFASRKEYSSHAKKCVQEATISLPHINQTINLKRDEEGNFICHCSAMGCPKPFKYANSMRTHIIKAGSRWKGQGNPSIGKLDLVSNFINQKNKRPVAYLPITDPWTRNCSWTQEELGKWLAQAE</sequence>
<proteinExistence type="predicted"/>
<dbReference type="HOGENOM" id="CLU_1907542_0_0_1"/>
<evidence type="ECO:0000313" key="2">
    <source>
        <dbReference type="Proteomes" id="UP000054217"/>
    </source>
</evidence>